<keyword evidence="2" id="KW-0614">Plasmid</keyword>
<proteinExistence type="predicted"/>
<keyword evidence="1" id="KW-0175">Coiled coil</keyword>
<dbReference type="Proteomes" id="UP000070260">
    <property type="component" value="Plasmid pJFP838A"/>
</dbReference>
<evidence type="ECO:0000256" key="1">
    <source>
        <dbReference type="SAM" id="Coils"/>
    </source>
</evidence>
<sequence>MKFFRFLKKKHLERNIIKFIRYNCWKGDYYRTGIRRKCPVRGINKEFHWKGYKNRKFLMKYGVNKKLIDRQFQSLKYAKEMYFKHHGIKELKYERAMLLNDLNRLDRKRERLSNKLIELDNKIANYNPQDKISYEASNLNEIRKICSTL</sequence>
<feature type="coiled-coil region" evidence="1">
    <location>
        <begin position="88"/>
        <end position="122"/>
    </location>
</feature>
<evidence type="ECO:0000313" key="3">
    <source>
        <dbReference type="Proteomes" id="UP000070260"/>
    </source>
</evidence>
<dbReference type="AlphaFoldDB" id="A0A140GRN0"/>
<protein>
    <submittedName>
        <fullName evidence="2">Uncharacterized protein</fullName>
    </submittedName>
</protein>
<gene>
    <name evidence="2" type="ORF">JFP838_pA0273</name>
</gene>
<dbReference type="EMBL" id="CP013615">
    <property type="protein sequence ID" value="AMN31189.1"/>
    <property type="molecule type" value="Genomic_DNA"/>
</dbReference>
<evidence type="ECO:0000313" key="2">
    <source>
        <dbReference type="EMBL" id="AMN31189.1"/>
    </source>
</evidence>
<reference evidence="2 3" key="1">
    <citation type="journal article" date="2016" name="PLoS ONE">
        <title>Plasmid Characterization and Chromosome Analysis of Two netF+ Clostridium perfringens Isolates Associated with Foal and Canine Necrotizing Enteritis.</title>
        <authorList>
            <person name="Mehdizadeh Gohari I."/>
            <person name="Kropinski A.M."/>
            <person name="Weese S.J."/>
            <person name="Parreira V.R."/>
            <person name="Whitehead A.E."/>
            <person name="Boerlin P."/>
            <person name="Prescott J.F."/>
        </authorList>
    </citation>
    <scope>NUCLEOTIDE SEQUENCE [LARGE SCALE GENOMIC DNA]</scope>
    <source>
        <strain evidence="2 3">JP838</strain>
        <plasmid evidence="3">Plasmid pJFP838A</plasmid>
    </source>
</reference>
<dbReference type="RefSeq" id="WP_061429780.1">
    <property type="nucleotide sequence ID" value="NZ_CATNZX010000001.1"/>
</dbReference>
<geneLocation type="plasmid" evidence="2 3">
    <name>pJFP838A</name>
</geneLocation>
<accession>A0A140GRN0</accession>
<name>A0A140GRN0_CLOPF</name>
<dbReference type="PATRIC" id="fig|1502.177.peg.3481"/>
<organism evidence="2 3">
    <name type="scientific">Clostridium perfringens</name>
    <dbReference type="NCBI Taxonomy" id="1502"/>
    <lineage>
        <taxon>Bacteria</taxon>
        <taxon>Bacillati</taxon>
        <taxon>Bacillota</taxon>
        <taxon>Clostridia</taxon>
        <taxon>Eubacteriales</taxon>
        <taxon>Clostridiaceae</taxon>
        <taxon>Clostridium</taxon>
    </lineage>
</organism>